<dbReference type="EMBL" id="UHIA01000003">
    <property type="protein sequence ID" value="SUO91841.1"/>
    <property type="molecule type" value="Genomic_DNA"/>
</dbReference>
<reference evidence="1 2" key="1">
    <citation type="submission" date="2018-06" db="EMBL/GenBank/DDBJ databases">
        <authorList>
            <consortium name="Pathogen Informatics"/>
            <person name="Doyle S."/>
        </authorList>
    </citation>
    <scope>NUCLEOTIDE SEQUENCE [LARGE SCALE GENOMIC DNA]</scope>
    <source>
        <strain evidence="1 2">NCTC10717</strain>
    </source>
</reference>
<name>A0A380MJQ0_9GAMM</name>
<gene>
    <name evidence="1" type="ORF">NCTC10717_00272</name>
</gene>
<proteinExistence type="predicted"/>
<protein>
    <submittedName>
        <fullName evidence="1">Uncharacterized protein</fullName>
    </submittedName>
</protein>
<sequence length="122" mass="14390">MINKTGKLSPHALIEFDLMIKGDKDVSFFYGEIENNSTVDKRFFHLKPEYGIEKLDKKSEFPIHIFYRKEKKYKALFLFNILEATLFNKDQIFLKELEIITGSLLGYSKEDIELYLEKNGLN</sequence>
<keyword evidence="2" id="KW-1185">Reference proteome</keyword>
<dbReference type="AlphaFoldDB" id="A0A380MJQ0"/>
<accession>A0A380MJQ0</accession>
<dbReference type="RefSeq" id="WP_115217590.1">
    <property type="nucleotide sequence ID" value="NZ_UHIA01000003.1"/>
</dbReference>
<dbReference type="Proteomes" id="UP000254575">
    <property type="component" value="Unassembled WGS sequence"/>
</dbReference>
<evidence type="ECO:0000313" key="2">
    <source>
        <dbReference type="Proteomes" id="UP000254575"/>
    </source>
</evidence>
<evidence type="ECO:0000313" key="1">
    <source>
        <dbReference type="EMBL" id="SUO91841.1"/>
    </source>
</evidence>
<organism evidence="1 2">
    <name type="scientific">Suttonella indologenes</name>
    <dbReference type="NCBI Taxonomy" id="13276"/>
    <lineage>
        <taxon>Bacteria</taxon>
        <taxon>Pseudomonadati</taxon>
        <taxon>Pseudomonadota</taxon>
        <taxon>Gammaproteobacteria</taxon>
        <taxon>Cardiobacteriales</taxon>
        <taxon>Cardiobacteriaceae</taxon>
        <taxon>Suttonella</taxon>
    </lineage>
</organism>